<comment type="caution">
    <text evidence="2">The sequence shown here is derived from an EMBL/GenBank/DDBJ whole genome shotgun (WGS) entry which is preliminary data.</text>
</comment>
<evidence type="ECO:0000313" key="3">
    <source>
        <dbReference type="Proteomes" id="UP000180215"/>
    </source>
</evidence>
<evidence type="ECO:0000313" key="2">
    <source>
        <dbReference type="EMBL" id="OHV15304.1"/>
    </source>
</evidence>
<organism evidence="2 3">
    <name type="scientific">Methylorubrum extorquens</name>
    <name type="common">Methylobacterium dichloromethanicum</name>
    <name type="synonym">Methylobacterium extorquens</name>
    <dbReference type="NCBI Taxonomy" id="408"/>
    <lineage>
        <taxon>Bacteria</taxon>
        <taxon>Pseudomonadati</taxon>
        <taxon>Pseudomonadota</taxon>
        <taxon>Alphaproteobacteria</taxon>
        <taxon>Hyphomicrobiales</taxon>
        <taxon>Methylobacteriaceae</taxon>
        <taxon>Methylorubrum</taxon>
    </lineage>
</organism>
<keyword evidence="1" id="KW-0732">Signal</keyword>
<reference evidence="2 3" key="1">
    <citation type="submission" date="2016-10" db="EMBL/GenBank/DDBJ databases">
        <title>Draft genome sequence of Methylobacterium extorquens CP3, a seed endophyte of Crotalaria pumila with plant growth-promoting and metal tolerance properties.</title>
        <authorList>
            <person name="Sanchez-Lopez A.S."/>
            <person name="Van Hamme J.D."/>
            <person name="Thijs S."/>
            <person name="Mcammond B.M."/>
            <person name="Stevens V."/>
            <person name="Gonzalez-Chavez M.D.C."/>
            <person name="Vangronsveld J."/>
        </authorList>
    </citation>
    <scope>NUCLEOTIDE SEQUENCE [LARGE SCALE GENOMIC DNA]</scope>
    <source>
        <strain evidence="2 3">CP3</strain>
    </source>
</reference>
<dbReference type="Proteomes" id="UP000180215">
    <property type="component" value="Unassembled WGS sequence"/>
</dbReference>
<gene>
    <name evidence="2" type="ORF">BK022_20005</name>
</gene>
<feature type="signal peptide" evidence="1">
    <location>
        <begin position="1"/>
        <end position="24"/>
    </location>
</feature>
<dbReference type="EMBL" id="MNAO01000298">
    <property type="protein sequence ID" value="OHV15304.1"/>
    <property type="molecule type" value="Genomic_DNA"/>
</dbReference>
<name>A0A1S1P5X8_METEX</name>
<sequence length="97" mass="10254">MPRFLSHALVLLVLAGIPATSARAQTPPPAAPSRLPTIWEAIDQSMSALLNGGHRIVSATGPSFTLERQGTYIVCEVRPPGGLRGNAEATSTCYRVN</sequence>
<proteinExistence type="predicted"/>
<feature type="chain" id="PRO_5010334857" evidence="1">
    <location>
        <begin position="25"/>
        <end position="97"/>
    </location>
</feature>
<dbReference type="RefSeq" id="WP_003602774.1">
    <property type="nucleotide sequence ID" value="NZ_CP195989.1"/>
</dbReference>
<dbReference type="AlphaFoldDB" id="A0A1S1P5X8"/>
<accession>A0A1S1P5X8</accession>
<protein>
    <submittedName>
        <fullName evidence="2">Uncharacterized protein</fullName>
    </submittedName>
</protein>
<evidence type="ECO:0000256" key="1">
    <source>
        <dbReference type="SAM" id="SignalP"/>
    </source>
</evidence>